<keyword evidence="2" id="KW-1185">Reference proteome</keyword>
<evidence type="ECO:0000313" key="2">
    <source>
        <dbReference type="Proteomes" id="UP001497700"/>
    </source>
</evidence>
<comment type="caution">
    <text evidence="1">The sequence shown here is derived from an EMBL/GenBank/DDBJ whole genome shotgun (WGS) entry which is preliminary data.</text>
</comment>
<dbReference type="EMBL" id="MU393552">
    <property type="protein sequence ID" value="KAI4861449.1"/>
    <property type="molecule type" value="Genomic_DNA"/>
</dbReference>
<gene>
    <name evidence="1" type="ORF">F4820DRAFT_451939</name>
</gene>
<protein>
    <submittedName>
        <fullName evidence="1">Uncharacterized protein</fullName>
    </submittedName>
</protein>
<evidence type="ECO:0000313" key="1">
    <source>
        <dbReference type="EMBL" id="KAI4861449.1"/>
    </source>
</evidence>
<organism evidence="1 2">
    <name type="scientific">Hypoxylon rubiginosum</name>
    <dbReference type="NCBI Taxonomy" id="110542"/>
    <lineage>
        <taxon>Eukaryota</taxon>
        <taxon>Fungi</taxon>
        <taxon>Dikarya</taxon>
        <taxon>Ascomycota</taxon>
        <taxon>Pezizomycotina</taxon>
        <taxon>Sordariomycetes</taxon>
        <taxon>Xylariomycetidae</taxon>
        <taxon>Xylariales</taxon>
        <taxon>Hypoxylaceae</taxon>
        <taxon>Hypoxylon</taxon>
    </lineage>
</organism>
<proteinExistence type="predicted"/>
<dbReference type="Proteomes" id="UP001497700">
    <property type="component" value="Unassembled WGS sequence"/>
</dbReference>
<name>A0ACB9YR35_9PEZI</name>
<accession>A0ACB9YR35</accession>
<reference evidence="1 2" key="1">
    <citation type="journal article" date="2022" name="New Phytol.">
        <title>Ecological generalism drives hyperdiversity of secondary metabolite gene clusters in xylarialean endophytes.</title>
        <authorList>
            <person name="Franco M.E.E."/>
            <person name="Wisecaver J.H."/>
            <person name="Arnold A.E."/>
            <person name="Ju Y.M."/>
            <person name="Slot J.C."/>
            <person name="Ahrendt S."/>
            <person name="Moore L.P."/>
            <person name="Eastman K.E."/>
            <person name="Scott K."/>
            <person name="Konkel Z."/>
            <person name="Mondo S.J."/>
            <person name="Kuo A."/>
            <person name="Hayes R.D."/>
            <person name="Haridas S."/>
            <person name="Andreopoulos B."/>
            <person name="Riley R."/>
            <person name="LaButti K."/>
            <person name="Pangilinan J."/>
            <person name="Lipzen A."/>
            <person name="Amirebrahimi M."/>
            <person name="Yan J."/>
            <person name="Adam C."/>
            <person name="Keymanesh K."/>
            <person name="Ng V."/>
            <person name="Louie K."/>
            <person name="Northen T."/>
            <person name="Drula E."/>
            <person name="Henrissat B."/>
            <person name="Hsieh H.M."/>
            <person name="Youens-Clark K."/>
            <person name="Lutzoni F."/>
            <person name="Miadlikowska J."/>
            <person name="Eastwood D.C."/>
            <person name="Hamelin R.C."/>
            <person name="Grigoriev I.V."/>
            <person name="U'Ren J.M."/>
        </authorList>
    </citation>
    <scope>NUCLEOTIDE SEQUENCE [LARGE SCALE GENOMIC DNA]</scope>
    <source>
        <strain evidence="1 2">CBS 119005</strain>
    </source>
</reference>
<sequence>MSDTVNARKVCGICEKVLGEDRFSLLLLSIFDNKGWEYKSEREWEMKCTACQLATVQGAIDLFVAVENADKDVFYPDIVSDVIRELNVNNKLMPTFFREPMISHLVRALYRWRCRANLQRAFDDITNITRQHQFSVCIMRRLAQYTLERLDEALKSYTGDGVEQFKDKYLDFILTTTVVASAVELEDFFTRIDNVYLFQGFYKFCDANWRDASRGY</sequence>